<dbReference type="Pfam" id="PF13193">
    <property type="entry name" value="AMP-binding_C"/>
    <property type="match status" value="1"/>
</dbReference>
<evidence type="ECO:0000313" key="4">
    <source>
        <dbReference type="Proteomes" id="UP000600101"/>
    </source>
</evidence>
<dbReference type="Gene3D" id="3.40.50.12780">
    <property type="entry name" value="N-terminal domain of ligase-like"/>
    <property type="match status" value="1"/>
</dbReference>
<dbReference type="Pfam" id="PF00501">
    <property type="entry name" value="AMP-binding"/>
    <property type="match status" value="1"/>
</dbReference>
<dbReference type="AlphaFoldDB" id="A0A9X0UFC8"/>
<dbReference type="PANTHER" id="PTHR43767">
    <property type="entry name" value="LONG-CHAIN-FATTY-ACID--COA LIGASE"/>
    <property type="match status" value="1"/>
</dbReference>
<dbReference type="PANTHER" id="PTHR43767:SF1">
    <property type="entry name" value="NONRIBOSOMAL PEPTIDE SYNTHASE PES1 (EUROFUNG)-RELATED"/>
    <property type="match status" value="1"/>
</dbReference>
<evidence type="ECO:0000259" key="1">
    <source>
        <dbReference type="Pfam" id="PF00501"/>
    </source>
</evidence>
<feature type="domain" description="AMP-binding enzyme C-terminal" evidence="2">
    <location>
        <begin position="439"/>
        <end position="516"/>
    </location>
</feature>
<accession>A0A9X0UFC8</accession>
<sequence>MRCGGRRSTMLHPFLGMDVPWLLRNQALRHGDHPFLIWEPFDGRTKVMGYAAFRQRCVDLAAAMARRGVRPGQHVLVHLDNCPEALLAWYACAELGAVAVTTNTRSALPELRYYVADSGAVAAVTQPRYAELVNEAAPELRWLAVTAHDAGEPLMPGQAPARGDSFDALLAEGADAAPPRRAPDPSPPVAIQYTSGTTARPKGVVWTHANALWGARVNAAHERLHPDDVHHVVLPLFHANAMAYSVLAALWAGATAVLQPRFSSSRFWGAALKHRTTFASLAPFCLKALLNVETPARHSLRLIGLGRSDPAAAARLGVGIVSWWGMTETISHAILGDPELTSAGAIGRPAPEYGVHVLRGDGSPVGPGETGDLLITGVPGVSLFLEYLNNPAATADSYDAAGRLRTGDRVTLLEDGCIRFADRAKDMLKVGGENVASSEIEAVIAAVPGVREVAVVAKRHPMLDEVPVAFVLFHRDPPGGVEEVEVMARIHAACATHLADFKRPVEVRVLEEFPRSVLEKVAKAELRRLVETGTRPRPSSP</sequence>
<keyword evidence="4" id="KW-1185">Reference proteome</keyword>
<dbReference type="InterPro" id="IPR050237">
    <property type="entry name" value="ATP-dep_AMP-bd_enzyme"/>
</dbReference>
<gene>
    <name evidence="3" type="ORF">H7965_26620</name>
</gene>
<proteinExistence type="predicted"/>
<feature type="domain" description="AMP-dependent synthetase/ligase" evidence="1">
    <location>
        <begin position="24"/>
        <end position="378"/>
    </location>
</feature>
<dbReference type="SUPFAM" id="SSF56801">
    <property type="entry name" value="Acetyl-CoA synthetase-like"/>
    <property type="match status" value="1"/>
</dbReference>
<evidence type="ECO:0000259" key="2">
    <source>
        <dbReference type="Pfam" id="PF13193"/>
    </source>
</evidence>
<dbReference type="InterPro" id="IPR045851">
    <property type="entry name" value="AMP-bd_C_sf"/>
</dbReference>
<dbReference type="EMBL" id="JACOMF010000084">
    <property type="protein sequence ID" value="MBC4018834.1"/>
    <property type="molecule type" value="Genomic_DNA"/>
</dbReference>
<dbReference type="Gene3D" id="3.30.300.30">
    <property type="match status" value="1"/>
</dbReference>
<dbReference type="InterPro" id="IPR000873">
    <property type="entry name" value="AMP-dep_synth/lig_dom"/>
</dbReference>
<dbReference type="InterPro" id="IPR025110">
    <property type="entry name" value="AMP-bd_C"/>
</dbReference>
<evidence type="ECO:0000313" key="3">
    <source>
        <dbReference type="EMBL" id="MBC4018834.1"/>
    </source>
</evidence>
<dbReference type="GO" id="GO:0016878">
    <property type="term" value="F:acid-thiol ligase activity"/>
    <property type="evidence" value="ECO:0007669"/>
    <property type="project" value="UniProtKB-ARBA"/>
</dbReference>
<dbReference type="InterPro" id="IPR042099">
    <property type="entry name" value="ANL_N_sf"/>
</dbReference>
<organism evidence="3 4">
    <name type="scientific">Siccirubricoccus deserti</name>
    <dbReference type="NCBI Taxonomy" id="2013562"/>
    <lineage>
        <taxon>Bacteria</taxon>
        <taxon>Pseudomonadati</taxon>
        <taxon>Pseudomonadota</taxon>
        <taxon>Alphaproteobacteria</taxon>
        <taxon>Acetobacterales</taxon>
        <taxon>Roseomonadaceae</taxon>
        <taxon>Siccirubricoccus</taxon>
    </lineage>
</organism>
<comment type="caution">
    <text evidence="3">The sequence shown here is derived from an EMBL/GenBank/DDBJ whole genome shotgun (WGS) entry which is preliminary data.</text>
</comment>
<reference evidence="3" key="1">
    <citation type="submission" date="2020-08" db="EMBL/GenBank/DDBJ databases">
        <authorList>
            <person name="Hu Y."/>
            <person name="Nguyen S.V."/>
            <person name="Li F."/>
            <person name="Fanning S."/>
        </authorList>
    </citation>
    <scope>NUCLEOTIDE SEQUENCE</scope>
    <source>
        <strain evidence="3">SYSU D8009</strain>
    </source>
</reference>
<protein>
    <submittedName>
        <fullName evidence="3">AMP-binding protein</fullName>
    </submittedName>
</protein>
<dbReference type="Proteomes" id="UP000600101">
    <property type="component" value="Unassembled WGS sequence"/>
</dbReference>
<name>A0A9X0UFC8_9PROT</name>